<comment type="similarity">
    <text evidence="8">Belongs to the Dus family. Dus1 subfamily.</text>
</comment>
<evidence type="ECO:0000256" key="7">
    <source>
        <dbReference type="ARBA" id="ARBA00023027"/>
    </source>
</evidence>
<evidence type="ECO:0000256" key="9">
    <source>
        <dbReference type="ARBA" id="ARBA00038890"/>
    </source>
</evidence>
<evidence type="ECO:0000256" key="5">
    <source>
        <dbReference type="ARBA" id="ARBA00022857"/>
    </source>
</evidence>
<dbReference type="Gene3D" id="3.20.20.70">
    <property type="entry name" value="Aldolase class I"/>
    <property type="match status" value="1"/>
</dbReference>
<dbReference type="CDD" id="cd02801">
    <property type="entry name" value="DUS_like_FMN"/>
    <property type="match status" value="1"/>
</dbReference>
<dbReference type="GO" id="GO:0017150">
    <property type="term" value="F:tRNA dihydrouridine synthase activity"/>
    <property type="evidence" value="ECO:0007669"/>
    <property type="project" value="InterPro"/>
</dbReference>
<keyword evidence="4" id="KW-0819">tRNA processing</keyword>
<evidence type="ECO:0000313" key="16">
    <source>
        <dbReference type="EMBL" id="CAE0230844.1"/>
    </source>
</evidence>
<dbReference type="SUPFAM" id="SSF51395">
    <property type="entry name" value="FMN-linked oxidoreductases"/>
    <property type="match status" value="1"/>
</dbReference>
<evidence type="ECO:0000256" key="11">
    <source>
        <dbReference type="ARBA" id="ARBA00047652"/>
    </source>
</evidence>
<dbReference type="InterPro" id="IPR035587">
    <property type="entry name" value="DUS-like_FMN-bd"/>
</dbReference>
<dbReference type="PANTHER" id="PTHR11082:SF5">
    <property type="entry name" value="TRNA-DIHYDROURIDINE(16_17) SYNTHASE [NAD(P)(+)]-LIKE"/>
    <property type="match status" value="1"/>
</dbReference>
<evidence type="ECO:0000256" key="14">
    <source>
        <dbReference type="SAM" id="MobiDB-lite"/>
    </source>
</evidence>
<dbReference type="Pfam" id="PF01207">
    <property type="entry name" value="Dus"/>
    <property type="match status" value="1"/>
</dbReference>
<evidence type="ECO:0000256" key="6">
    <source>
        <dbReference type="ARBA" id="ARBA00023002"/>
    </source>
</evidence>
<feature type="region of interest" description="Disordered" evidence="14">
    <location>
        <begin position="341"/>
        <end position="392"/>
    </location>
</feature>
<evidence type="ECO:0000256" key="1">
    <source>
        <dbReference type="ARBA" id="ARBA00001917"/>
    </source>
</evidence>
<dbReference type="EMBL" id="HBIA01004962">
    <property type="protein sequence ID" value="CAE0230844.1"/>
    <property type="molecule type" value="Transcribed_RNA"/>
</dbReference>
<sequence>MVDQSELPYRMLTRKYGAQICYTPMYHARLFSTDTKYRRDMFTPHPEDRPLVVQFCANDPDILLNAARYVENDCDAVDINLGCPQGIAKKGNYGSFLLEKTELIVSMVRKLKENLKVPVTCKIRCLPNEKDTLHLAKEIEKAGASLLTVHGRTRDHNKQTVGPCHYSAVKRIKETLSIPVIINGGISTFADVERALEFTGCDGVMTSEGILEYPALFDGSKTHDMDDLILEYLEFFKKYPGEANFKIVRAHMHKFMHSGFTLHGHSDLRDKMNKIDGKRDMFEQYLEIAQEMKERRKDIAPIDKITWYYRHWKEQGQLALEGLKHREELPQSQIMDCEWDDWMRDDPRNPQSQKAKDEKAEEKKKMKLERKNKAEPPSNTQPEEAKQPTAEA</sequence>
<feature type="compositionally biased region" description="Basic and acidic residues" evidence="14">
    <location>
        <begin position="341"/>
        <end position="374"/>
    </location>
</feature>
<comment type="catalytic activity">
    <reaction evidence="10">
        <text>5,6-dihydrouridine(17) in tRNA + NAD(+) = uridine(17) in tRNA + NADH + H(+)</text>
        <dbReference type="Rhea" id="RHEA:53372"/>
        <dbReference type="Rhea" id="RHEA-COMP:13541"/>
        <dbReference type="Rhea" id="RHEA-COMP:13542"/>
        <dbReference type="ChEBI" id="CHEBI:15378"/>
        <dbReference type="ChEBI" id="CHEBI:57540"/>
        <dbReference type="ChEBI" id="CHEBI:57945"/>
        <dbReference type="ChEBI" id="CHEBI:65315"/>
        <dbReference type="ChEBI" id="CHEBI:74443"/>
        <dbReference type="EC" id="1.3.1.88"/>
    </reaction>
    <physiologicalReaction direction="right-to-left" evidence="10">
        <dbReference type="Rhea" id="RHEA:53374"/>
    </physiologicalReaction>
</comment>
<keyword evidence="3" id="KW-0288">FMN</keyword>
<dbReference type="InterPro" id="IPR013785">
    <property type="entry name" value="Aldolase_TIM"/>
</dbReference>
<dbReference type="GO" id="GO:0050660">
    <property type="term" value="F:flavin adenine dinucleotide binding"/>
    <property type="evidence" value="ECO:0007669"/>
    <property type="project" value="InterPro"/>
</dbReference>
<dbReference type="PANTHER" id="PTHR11082">
    <property type="entry name" value="TRNA-DIHYDROURIDINE SYNTHASE"/>
    <property type="match status" value="1"/>
</dbReference>
<evidence type="ECO:0000256" key="4">
    <source>
        <dbReference type="ARBA" id="ARBA00022694"/>
    </source>
</evidence>
<dbReference type="EC" id="1.3.1.88" evidence="9"/>
<keyword evidence="2" id="KW-0285">Flavoprotein</keyword>
<dbReference type="PROSITE" id="PS01136">
    <property type="entry name" value="UPF0034"/>
    <property type="match status" value="1"/>
</dbReference>
<evidence type="ECO:0000259" key="15">
    <source>
        <dbReference type="Pfam" id="PF01207"/>
    </source>
</evidence>
<dbReference type="InterPro" id="IPR018517">
    <property type="entry name" value="tRNA_hU_synthase_CS"/>
</dbReference>
<evidence type="ECO:0000256" key="2">
    <source>
        <dbReference type="ARBA" id="ARBA00022630"/>
    </source>
</evidence>
<protein>
    <recommendedName>
        <fullName evidence="9">tRNA-dihydrouridine(16/17) synthase [NAD(P)(+)]</fullName>
        <ecNumber evidence="9">1.3.1.88</ecNumber>
    </recommendedName>
</protein>
<evidence type="ECO:0000256" key="12">
    <source>
        <dbReference type="ARBA" id="ARBA00048934"/>
    </source>
</evidence>
<name>A0A7S3FV07_9SPIT</name>
<keyword evidence="7" id="KW-0520">NAD</keyword>
<evidence type="ECO:0000256" key="8">
    <source>
        <dbReference type="ARBA" id="ARBA00038313"/>
    </source>
</evidence>
<organism evidence="16">
    <name type="scientific">Strombidium rassoulzadegani</name>
    <dbReference type="NCBI Taxonomy" id="1082188"/>
    <lineage>
        <taxon>Eukaryota</taxon>
        <taxon>Sar</taxon>
        <taxon>Alveolata</taxon>
        <taxon>Ciliophora</taxon>
        <taxon>Intramacronucleata</taxon>
        <taxon>Spirotrichea</taxon>
        <taxon>Oligotrichia</taxon>
        <taxon>Strombidiidae</taxon>
        <taxon>Strombidium</taxon>
    </lineage>
</organism>
<dbReference type="AlphaFoldDB" id="A0A7S3FV07"/>
<comment type="catalytic activity">
    <reaction evidence="12">
        <text>5,6-dihydrouridine(16) in tRNA + NAD(+) = uridine(16) in tRNA + NADH + H(+)</text>
        <dbReference type="Rhea" id="RHEA:53380"/>
        <dbReference type="Rhea" id="RHEA-COMP:13543"/>
        <dbReference type="Rhea" id="RHEA-COMP:13544"/>
        <dbReference type="ChEBI" id="CHEBI:15378"/>
        <dbReference type="ChEBI" id="CHEBI:57540"/>
        <dbReference type="ChEBI" id="CHEBI:57945"/>
        <dbReference type="ChEBI" id="CHEBI:65315"/>
        <dbReference type="ChEBI" id="CHEBI:74443"/>
        <dbReference type="EC" id="1.3.1.88"/>
    </reaction>
    <physiologicalReaction direction="right-to-left" evidence="12">
        <dbReference type="Rhea" id="RHEA:53382"/>
    </physiologicalReaction>
</comment>
<feature type="domain" description="DUS-like FMN-binding" evidence="15">
    <location>
        <begin position="1"/>
        <end position="255"/>
    </location>
</feature>
<evidence type="ECO:0000256" key="10">
    <source>
        <dbReference type="ARBA" id="ARBA00047287"/>
    </source>
</evidence>
<gene>
    <name evidence="16" type="ORF">SRAS04492_LOCUS2638</name>
</gene>
<reference evidence="16" key="1">
    <citation type="submission" date="2021-01" db="EMBL/GenBank/DDBJ databases">
        <authorList>
            <person name="Corre E."/>
            <person name="Pelletier E."/>
            <person name="Niang G."/>
            <person name="Scheremetjew M."/>
            <person name="Finn R."/>
            <person name="Kale V."/>
            <person name="Holt S."/>
            <person name="Cochrane G."/>
            <person name="Meng A."/>
            <person name="Brown T."/>
            <person name="Cohen L."/>
        </authorList>
    </citation>
    <scope>NUCLEOTIDE SEQUENCE</scope>
    <source>
        <strain evidence="16">Ras09</strain>
    </source>
</reference>
<comment type="catalytic activity">
    <reaction evidence="13">
        <text>5,6-dihydrouridine(17) in tRNA + NADP(+) = uridine(17) in tRNA + NADPH + H(+)</text>
        <dbReference type="Rhea" id="RHEA:53368"/>
        <dbReference type="Rhea" id="RHEA-COMP:13541"/>
        <dbReference type="Rhea" id="RHEA-COMP:13542"/>
        <dbReference type="ChEBI" id="CHEBI:15378"/>
        <dbReference type="ChEBI" id="CHEBI:57783"/>
        <dbReference type="ChEBI" id="CHEBI:58349"/>
        <dbReference type="ChEBI" id="CHEBI:65315"/>
        <dbReference type="ChEBI" id="CHEBI:74443"/>
        <dbReference type="EC" id="1.3.1.88"/>
    </reaction>
    <physiologicalReaction direction="right-to-left" evidence="13">
        <dbReference type="Rhea" id="RHEA:53370"/>
    </physiologicalReaction>
</comment>
<keyword evidence="5" id="KW-0521">NADP</keyword>
<accession>A0A7S3FV07</accession>
<keyword evidence="6" id="KW-0560">Oxidoreductase</keyword>
<comment type="catalytic activity">
    <reaction evidence="11">
        <text>5,6-dihydrouridine(16) in tRNA + NADP(+) = uridine(16) in tRNA + NADPH + H(+)</text>
        <dbReference type="Rhea" id="RHEA:53376"/>
        <dbReference type="Rhea" id="RHEA-COMP:13543"/>
        <dbReference type="Rhea" id="RHEA-COMP:13544"/>
        <dbReference type="ChEBI" id="CHEBI:15378"/>
        <dbReference type="ChEBI" id="CHEBI:57783"/>
        <dbReference type="ChEBI" id="CHEBI:58349"/>
        <dbReference type="ChEBI" id="CHEBI:65315"/>
        <dbReference type="ChEBI" id="CHEBI:74443"/>
        <dbReference type="EC" id="1.3.1.88"/>
    </reaction>
    <physiologicalReaction direction="right-to-left" evidence="11">
        <dbReference type="Rhea" id="RHEA:53378"/>
    </physiologicalReaction>
</comment>
<proteinExistence type="inferred from homology"/>
<evidence type="ECO:0000256" key="3">
    <source>
        <dbReference type="ARBA" id="ARBA00022643"/>
    </source>
</evidence>
<evidence type="ECO:0000256" key="13">
    <source>
        <dbReference type="ARBA" id="ARBA00049467"/>
    </source>
</evidence>
<comment type="cofactor">
    <cofactor evidence="1">
        <name>FMN</name>
        <dbReference type="ChEBI" id="CHEBI:58210"/>
    </cofactor>
</comment>